<comment type="subcellular location">
    <subcellularLocation>
        <location evidence="6">Cytoplasm</location>
    </subcellularLocation>
</comment>
<keyword evidence="6" id="KW-0028">Amino-acid biosynthesis</keyword>
<evidence type="ECO:0000313" key="8">
    <source>
        <dbReference type="Proteomes" id="UP001465426"/>
    </source>
</evidence>
<evidence type="ECO:0000256" key="3">
    <source>
        <dbReference type="ARBA" id="ARBA00022679"/>
    </source>
</evidence>
<reference evidence="7 8" key="1">
    <citation type="submission" date="2024-03" db="EMBL/GenBank/DDBJ databases">
        <title>Human intestinal bacterial collection.</title>
        <authorList>
            <person name="Pauvert C."/>
            <person name="Hitch T.C.A."/>
            <person name="Clavel T."/>
        </authorList>
    </citation>
    <scope>NUCLEOTIDE SEQUENCE [LARGE SCALE GENOMIC DNA]</scope>
    <source>
        <strain evidence="7 8">CLA-SR-H024</strain>
    </source>
</reference>
<evidence type="ECO:0000256" key="2">
    <source>
        <dbReference type="ARBA" id="ARBA00011475"/>
    </source>
</evidence>
<comment type="catalytic activity">
    <reaction evidence="6">
        <text>N(2)-acetyl-L-ornithine + L-glutamate = N-acetyl-L-glutamate + L-ornithine</text>
        <dbReference type="Rhea" id="RHEA:15349"/>
        <dbReference type="ChEBI" id="CHEBI:29985"/>
        <dbReference type="ChEBI" id="CHEBI:44337"/>
        <dbReference type="ChEBI" id="CHEBI:46911"/>
        <dbReference type="ChEBI" id="CHEBI:57805"/>
        <dbReference type="EC" id="2.3.1.35"/>
    </reaction>
</comment>
<keyword evidence="3 6" id="KW-0808">Transferase</keyword>
<keyword evidence="4 6" id="KW-0068">Autocatalytic cleavage</keyword>
<evidence type="ECO:0000256" key="4">
    <source>
        <dbReference type="ARBA" id="ARBA00022813"/>
    </source>
</evidence>
<dbReference type="RefSeq" id="WP_031538193.1">
    <property type="nucleotide sequence ID" value="NZ_JBBMFN010000002.1"/>
</dbReference>
<sequence length="414" mass="44710">MQVINNIHEHSSHIEVIKDGNIVTPIGFKAAGVHAGLRYNKKDIGAIISEVPANCAAVYTTSHFQAAPLKVTQESIAKEKQIQAVVVNSACANACTGEKGLKDAYQMRKMMADYLHIKEEYVAVSSTGVIGEYLQMDKIEKGIKNFDFNATLKNAEAFQEAILTTDTVMKKCCFAATINGVTVTMGGTAKGSGMIHPNMATMLGFITTDINISSEVLQGALSKVIPTTFNQITVDGDTSTNDTVLIMANGMAKNESLTEDHPDYPIFLELLATSCESLAKQIAKDGEGATKLVEVKVSGSNNDDEARVIAKQIVGSNLVKTAIYGSDANWGRIITAIGQTKTSVNPERVDIAIGDIIMLKESEPQSFSEQAAINYLNQDFIQIFVDLHNGDGEGKAWGCDLSYDYVKINASYRT</sequence>
<feature type="site" description="Involved in the stabilization of negative charge on the oxyanion by the formation of the oxyanion hole" evidence="6">
    <location>
        <position position="127"/>
    </location>
</feature>
<dbReference type="PANTHER" id="PTHR23100:SF0">
    <property type="entry name" value="ARGININE BIOSYNTHESIS BIFUNCTIONAL PROTEIN ARGJ, MITOCHONDRIAL"/>
    <property type="match status" value="1"/>
</dbReference>
<dbReference type="Gene3D" id="3.30.2330.10">
    <property type="entry name" value="arginine biosynthesis bifunctional protein suprefamily"/>
    <property type="match status" value="1"/>
</dbReference>
<gene>
    <name evidence="6 7" type="primary">argJ</name>
    <name evidence="7" type="ORF">WMO63_02100</name>
</gene>
<dbReference type="HAMAP" id="MF_01106">
    <property type="entry name" value="ArgJ"/>
    <property type="match status" value="1"/>
</dbReference>
<comment type="catalytic activity">
    <reaction evidence="6">
        <text>L-glutamate + acetyl-CoA = N-acetyl-L-glutamate + CoA + H(+)</text>
        <dbReference type="Rhea" id="RHEA:24292"/>
        <dbReference type="ChEBI" id="CHEBI:15378"/>
        <dbReference type="ChEBI" id="CHEBI:29985"/>
        <dbReference type="ChEBI" id="CHEBI:44337"/>
        <dbReference type="ChEBI" id="CHEBI:57287"/>
        <dbReference type="ChEBI" id="CHEBI:57288"/>
        <dbReference type="EC" id="2.3.1.1"/>
    </reaction>
</comment>
<dbReference type="InterPro" id="IPR002813">
    <property type="entry name" value="Arg_biosynth_ArgJ"/>
</dbReference>
<evidence type="ECO:0000256" key="6">
    <source>
        <dbReference type="HAMAP-Rule" id="MF_01106"/>
    </source>
</evidence>
<keyword evidence="8" id="KW-1185">Reference proteome</keyword>
<comment type="subunit">
    <text evidence="2 6">Heterotetramer of two alpha and two beta chains.</text>
</comment>
<keyword evidence="6" id="KW-0963">Cytoplasm</keyword>
<dbReference type="SUPFAM" id="SSF56266">
    <property type="entry name" value="DmpA/ArgJ-like"/>
    <property type="match status" value="1"/>
</dbReference>
<protein>
    <recommendedName>
        <fullName evidence="6">Arginine biosynthesis bifunctional protein ArgJ</fullName>
    </recommendedName>
    <domain>
        <recommendedName>
            <fullName evidence="6">Glutamate N-acetyltransferase</fullName>
            <ecNumber evidence="6">2.3.1.35</ecNumber>
        </recommendedName>
        <alternativeName>
            <fullName evidence="6">Ornithine acetyltransferase</fullName>
            <shortName evidence="6">OATase</shortName>
        </alternativeName>
        <alternativeName>
            <fullName evidence="6">Ornithine transacetylase</fullName>
        </alternativeName>
    </domain>
    <domain>
        <recommendedName>
            <fullName evidence="6">Amino-acid acetyltransferase</fullName>
            <ecNumber evidence="6">2.3.1.1</ecNumber>
        </recommendedName>
        <alternativeName>
            <fullName evidence="6">N-acetylglutamate synthase</fullName>
            <shortName evidence="6">AGSase</shortName>
        </alternativeName>
    </domain>
    <component>
        <recommendedName>
            <fullName evidence="6">Arginine biosynthesis bifunctional protein ArgJ alpha chain</fullName>
        </recommendedName>
    </component>
    <component>
        <recommendedName>
            <fullName evidence="6">Arginine biosynthesis bifunctional protein ArgJ beta chain</fullName>
        </recommendedName>
    </component>
</protein>
<keyword evidence="6" id="KW-0055">Arginine biosynthesis</keyword>
<evidence type="ECO:0000256" key="5">
    <source>
        <dbReference type="ARBA" id="ARBA00023315"/>
    </source>
</evidence>
<dbReference type="Gene3D" id="3.60.70.12">
    <property type="entry name" value="L-amino peptidase D-ALA esterase/amidase"/>
    <property type="match status" value="1"/>
</dbReference>
<dbReference type="InterPro" id="IPR016117">
    <property type="entry name" value="ArgJ-like_dom_sf"/>
</dbReference>
<evidence type="ECO:0000313" key="7">
    <source>
        <dbReference type="EMBL" id="MEQ2464460.1"/>
    </source>
</evidence>
<dbReference type="CDD" id="cd02152">
    <property type="entry name" value="OAT"/>
    <property type="match status" value="1"/>
</dbReference>
<feature type="binding site" evidence="6">
    <location>
        <position position="409"/>
    </location>
    <ligand>
        <name>substrate</name>
    </ligand>
</feature>
<comment type="pathway">
    <text evidence="6">Amino-acid biosynthesis; L-arginine biosynthesis; N(2)-acetyl-L-ornithine from L-glutamate: step 1/4.</text>
</comment>
<dbReference type="EC" id="2.3.1.35" evidence="6"/>
<feature type="binding site" evidence="6">
    <location>
        <position position="164"/>
    </location>
    <ligand>
        <name>substrate</name>
    </ligand>
</feature>
<keyword evidence="6" id="KW-0511">Multifunctional enzyme</keyword>
<feature type="chain" id="PRO_5044931270" description="Arginine biosynthesis bifunctional protein ArgJ alpha chain" evidence="6">
    <location>
        <begin position="1"/>
        <end position="200"/>
    </location>
</feature>
<comment type="similarity">
    <text evidence="1 6">Belongs to the ArgJ family.</text>
</comment>
<feature type="binding site" evidence="6">
    <location>
        <position position="201"/>
    </location>
    <ligand>
        <name>substrate</name>
    </ligand>
</feature>
<feature type="chain" id="PRO_5044931271" description="Arginine biosynthesis bifunctional protein ArgJ beta chain" evidence="6">
    <location>
        <begin position="201"/>
        <end position="414"/>
    </location>
</feature>
<feature type="site" description="Cleavage; by autolysis" evidence="6">
    <location>
        <begin position="200"/>
        <end position="201"/>
    </location>
</feature>
<dbReference type="EMBL" id="JBBMFN010000002">
    <property type="protein sequence ID" value="MEQ2464460.1"/>
    <property type="molecule type" value="Genomic_DNA"/>
</dbReference>
<dbReference type="Gene3D" id="3.10.20.340">
    <property type="entry name" value="ArgJ beta chain, C-terminal domain"/>
    <property type="match status" value="1"/>
</dbReference>
<evidence type="ECO:0000256" key="1">
    <source>
        <dbReference type="ARBA" id="ARBA00006774"/>
    </source>
</evidence>
<comment type="function">
    <text evidence="6">Catalyzes two activities which are involved in the cyclic version of arginine biosynthesis: the synthesis of N-acetylglutamate from glutamate and acetyl-CoA as the acetyl donor, and of ornithine by transacetylation between N(2)-acetylornithine and glutamate.</text>
</comment>
<comment type="pathway">
    <text evidence="6">Amino-acid biosynthesis; L-arginine biosynthesis; L-ornithine and N-acetyl-L-glutamate from L-glutamate and N(2)-acetyl-L-ornithine (cyclic): step 1/1.</text>
</comment>
<organism evidence="7 8">
    <name type="scientific">Niallia hominis</name>
    <dbReference type="NCBI Taxonomy" id="3133173"/>
    <lineage>
        <taxon>Bacteria</taxon>
        <taxon>Bacillati</taxon>
        <taxon>Bacillota</taxon>
        <taxon>Bacilli</taxon>
        <taxon>Bacillales</taxon>
        <taxon>Bacillaceae</taxon>
        <taxon>Niallia</taxon>
    </lineage>
</organism>
<dbReference type="EC" id="2.3.1.1" evidence="6"/>
<dbReference type="NCBIfam" id="TIGR00120">
    <property type="entry name" value="ArgJ"/>
    <property type="match status" value="1"/>
</dbReference>
<proteinExistence type="inferred from homology"/>
<dbReference type="GO" id="GO:0004358">
    <property type="term" value="F:L-glutamate N-acetyltransferase activity, acting on acetyl-L-ornithine as donor"/>
    <property type="evidence" value="ECO:0007669"/>
    <property type="project" value="UniProtKB-EC"/>
</dbReference>
<dbReference type="Proteomes" id="UP001465426">
    <property type="component" value="Unassembled WGS sequence"/>
</dbReference>
<accession>A0ABV1ETP2</accession>
<feature type="binding site" evidence="6">
    <location>
        <position position="414"/>
    </location>
    <ligand>
        <name>substrate</name>
    </ligand>
</feature>
<feature type="binding site" evidence="6">
    <location>
        <position position="287"/>
    </location>
    <ligand>
        <name>substrate</name>
    </ligand>
</feature>
<keyword evidence="5 6" id="KW-0012">Acyltransferase</keyword>
<feature type="binding site" evidence="6">
    <location>
        <position position="190"/>
    </location>
    <ligand>
        <name>substrate</name>
    </ligand>
</feature>
<name>A0ABV1ETP2_9BACI</name>
<dbReference type="InterPro" id="IPR042195">
    <property type="entry name" value="ArgJ_beta_C"/>
</dbReference>
<feature type="site" description="Involved in the stabilization of negative charge on the oxyanion by the formation of the oxyanion hole" evidence="6">
    <location>
        <position position="128"/>
    </location>
</feature>
<dbReference type="NCBIfam" id="NF003802">
    <property type="entry name" value="PRK05388.1"/>
    <property type="match status" value="1"/>
</dbReference>
<feature type="active site" description="Nucleophile" evidence="6">
    <location>
        <position position="201"/>
    </location>
</feature>
<dbReference type="Pfam" id="PF01960">
    <property type="entry name" value="ArgJ"/>
    <property type="match status" value="1"/>
</dbReference>
<dbReference type="PANTHER" id="PTHR23100">
    <property type="entry name" value="ARGININE BIOSYNTHESIS BIFUNCTIONAL PROTEIN ARGJ"/>
    <property type="match status" value="1"/>
</dbReference>
<comment type="caution">
    <text evidence="7">The sequence shown here is derived from an EMBL/GenBank/DDBJ whole genome shotgun (WGS) entry which is preliminary data.</text>
</comment>